<name>A0A2C9D600_9HYPH</name>
<dbReference type="InterPro" id="IPR007791">
    <property type="entry name" value="DjlA_N"/>
</dbReference>
<dbReference type="OrthoDB" id="9782583at2"/>
<reference evidence="3" key="1">
    <citation type="submission" date="2017-09" db="EMBL/GenBank/DDBJ databases">
        <title>Genome sequence of Nannocystis excedens DSM 71.</title>
        <authorList>
            <person name="Blom J."/>
        </authorList>
    </citation>
    <scope>NUCLEOTIDE SEQUENCE [LARGE SCALE GENOMIC DNA]</scope>
    <source>
        <strain evidence="3">type strain: E19</strain>
    </source>
</reference>
<protein>
    <submittedName>
        <fullName evidence="2">DnaJ-like protein DjlA</fullName>
    </submittedName>
</protein>
<dbReference type="EMBL" id="LT960614">
    <property type="protein sequence ID" value="SON55737.1"/>
    <property type="molecule type" value="Genomic_DNA"/>
</dbReference>
<dbReference type="CDD" id="cd06257">
    <property type="entry name" value="DnaJ"/>
    <property type="match status" value="1"/>
</dbReference>
<dbReference type="PROSITE" id="PS50076">
    <property type="entry name" value="DNAJ_2"/>
    <property type="match status" value="1"/>
</dbReference>
<evidence type="ECO:0000313" key="2">
    <source>
        <dbReference type="EMBL" id="SON55737.1"/>
    </source>
</evidence>
<evidence type="ECO:0000259" key="1">
    <source>
        <dbReference type="PROSITE" id="PS50076"/>
    </source>
</evidence>
<dbReference type="InterPro" id="IPR001623">
    <property type="entry name" value="DnaJ_domain"/>
</dbReference>
<proteinExistence type="predicted"/>
<dbReference type="SUPFAM" id="SSF46565">
    <property type="entry name" value="Chaperone J-domain"/>
    <property type="match status" value="1"/>
</dbReference>
<dbReference type="KEGG" id="hdi:HDIA_2196"/>
<dbReference type="CDD" id="cd07316">
    <property type="entry name" value="terB_like_DjlA"/>
    <property type="match status" value="1"/>
</dbReference>
<feature type="domain" description="J" evidence="1">
    <location>
        <begin position="170"/>
        <end position="234"/>
    </location>
</feature>
<dbReference type="Gene3D" id="1.10.3680.10">
    <property type="entry name" value="TerB-like"/>
    <property type="match status" value="1"/>
</dbReference>
<organism evidence="2 3">
    <name type="scientific">Hartmannibacter diazotrophicus</name>
    <dbReference type="NCBI Taxonomy" id="1482074"/>
    <lineage>
        <taxon>Bacteria</taxon>
        <taxon>Pseudomonadati</taxon>
        <taxon>Pseudomonadota</taxon>
        <taxon>Alphaproteobacteria</taxon>
        <taxon>Hyphomicrobiales</taxon>
        <taxon>Pleomorphomonadaceae</taxon>
        <taxon>Hartmannibacter</taxon>
    </lineage>
</organism>
<dbReference type="Gene3D" id="1.10.287.110">
    <property type="entry name" value="DnaJ domain"/>
    <property type="match status" value="1"/>
</dbReference>
<dbReference type="Proteomes" id="UP000223606">
    <property type="component" value="Chromosome 1"/>
</dbReference>
<dbReference type="InterPro" id="IPR036869">
    <property type="entry name" value="J_dom_sf"/>
</dbReference>
<keyword evidence="3" id="KW-1185">Reference proteome</keyword>
<evidence type="ECO:0000313" key="3">
    <source>
        <dbReference type="Proteomes" id="UP000223606"/>
    </source>
</evidence>
<dbReference type="SUPFAM" id="SSF158682">
    <property type="entry name" value="TerB-like"/>
    <property type="match status" value="1"/>
</dbReference>
<accession>A0A2C9D600</accession>
<dbReference type="Pfam" id="PF00226">
    <property type="entry name" value="DnaJ"/>
    <property type="match status" value="1"/>
</dbReference>
<dbReference type="Pfam" id="PF05099">
    <property type="entry name" value="TerB"/>
    <property type="match status" value="1"/>
</dbReference>
<sequence length="235" mass="26390">MTLWSYLSELLDRLQVGETVGALIDHVVKIVRETFGGEARRQVAFTVSMIALAAKMAKADGAVTEAEIAVFRRIFVVPENEERNVARLFNLARQDIAGYDIYAARIERMHAGNLEVLEDILDGLFMIADADGGIHDNEIAFLEHVAAIFKIPAEHFDRILSRHIQSDETDPYVVLGIAKGSHPEDIKRHYRKLVAETHPDRFIARGLPAECVRLATERLALLNGAYERIEKEFAV</sequence>
<dbReference type="InterPro" id="IPR029024">
    <property type="entry name" value="TerB-like"/>
</dbReference>
<dbReference type="RefSeq" id="WP_099558842.1">
    <property type="nucleotide sequence ID" value="NZ_LT960614.1"/>
</dbReference>
<dbReference type="SMART" id="SM00271">
    <property type="entry name" value="DnaJ"/>
    <property type="match status" value="1"/>
</dbReference>
<gene>
    <name evidence="2" type="primary">djlA</name>
    <name evidence="2" type="ORF">HDIA_2196</name>
</gene>
<dbReference type="AlphaFoldDB" id="A0A2C9D600"/>